<sequence>MKKMLVLTDLTDNSANAYRYAAQLACQLQASIQLVFSFNGAAMTLNSHSLHSQKLQSFAKRYACASLQKNDGNRTECLLCSDKWLEALPLLVGVHQPDLIIAGSDILEQIHQEQGPMPLQALEQYPILWVPDQAHFQAPKHLLFVTDYTDQDPAIVEQVKAFAHLFQAEVTLIHFYSATDRVRLAQIKKEGEVLHRLLASTGLRYYLREEEDTVKGVYAFTTENPVDIILFATRDTHLAHKYFSSFNQKNLSPNATVPLLNLYQELKKACAGNCRLCQESKSTAAISALEL</sequence>
<dbReference type="Proteomes" id="UP000514509">
    <property type="component" value="Chromosome"/>
</dbReference>
<organism evidence="1 2">
    <name type="scientific">Adhaeribacter radiodurans</name>
    <dbReference type="NCBI Taxonomy" id="2745197"/>
    <lineage>
        <taxon>Bacteria</taxon>
        <taxon>Pseudomonadati</taxon>
        <taxon>Bacteroidota</taxon>
        <taxon>Cytophagia</taxon>
        <taxon>Cytophagales</taxon>
        <taxon>Hymenobacteraceae</taxon>
        <taxon>Adhaeribacter</taxon>
    </lineage>
</organism>
<reference evidence="1 2" key="2">
    <citation type="submission" date="2020-08" db="EMBL/GenBank/DDBJ databases">
        <title>Adhaeribacter dokdonensis sp. nov., isolated from the rhizosphere of Elymus tsukushiensis, a plant native to the Dokdo Islands, Republic of Korea.</title>
        <authorList>
            <person name="Ghim S.Y."/>
        </authorList>
    </citation>
    <scope>NUCLEOTIDE SEQUENCE [LARGE SCALE GENOMIC DNA]</scope>
    <source>
        <strain evidence="1 2">KUDC8001</strain>
    </source>
</reference>
<evidence type="ECO:0000313" key="1">
    <source>
        <dbReference type="EMBL" id="QMU26662.1"/>
    </source>
</evidence>
<dbReference type="AlphaFoldDB" id="A0A7L7L1J1"/>
<gene>
    <name evidence="1" type="ORF">HUW48_00830</name>
</gene>
<dbReference type="RefSeq" id="WP_182413866.1">
    <property type="nucleotide sequence ID" value="NZ_CP055153.1"/>
</dbReference>
<protein>
    <submittedName>
        <fullName evidence="1">Universal stress protein</fullName>
    </submittedName>
</protein>
<dbReference type="KEGG" id="add:HUW48_00830"/>
<dbReference type="EMBL" id="CP055153">
    <property type="protein sequence ID" value="QMU26662.1"/>
    <property type="molecule type" value="Genomic_DNA"/>
</dbReference>
<name>A0A7L7L1J1_9BACT</name>
<reference evidence="1 2" key="1">
    <citation type="submission" date="2020-06" db="EMBL/GenBank/DDBJ databases">
        <authorList>
            <person name="Hwang Y.J."/>
        </authorList>
    </citation>
    <scope>NUCLEOTIDE SEQUENCE [LARGE SCALE GENOMIC DNA]</scope>
    <source>
        <strain evidence="1 2">KUDC8001</strain>
    </source>
</reference>
<evidence type="ECO:0000313" key="2">
    <source>
        <dbReference type="Proteomes" id="UP000514509"/>
    </source>
</evidence>
<accession>A0A7L7L1J1</accession>
<proteinExistence type="predicted"/>
<dbReference type="Gene3D" id="3.40.50.12370">
    <property type="match status" value="1"/>
</dbReference>
<dbReference type="SUPFAM" id="SSF52402">
    <property type="entry name" value="Adenine nucleotide alpha hydrolases-like"/>
    <property type="match status" value="2"/>
</dbReference>
<keyword evidence="2" id="KW-1185">Reference proteome</keyword>